<feature type="compositionally biased region" description="Polar residues" evidence="1">
    <location>
        <begin position="75"/>
        <end position="86"/>
    </location>
</feature>
<feature type="compositionally biased region" description="Polar residues" evidence="1">
    <location>
        <begin position="49"/>
        <end position="59"/>
    </location>
</feature>
<gene>
    <name evidence="3" type="ORF">MB27_31345</name>
</gene>
<evidence type="ECO:0000256" key="2">
    <source>
        <dbReference type="SAM" id="Phobius"/>
    </source>
</evidence>
<comment type="caution">
    <text evidence="3">The sequence shown here is derived from an EMBL/GenBank/DDBJ whole genome shotgun (WGS) entry which is preliminary data.</text>
</comment>
<dbReference type="OrthoDB" id="3298052at2"/>
<proteinExistence type="predicted"/>
<evidence type="ECO:0000313" key="3">
    <source>
        <dbReference type="EMBL" id="KHD74006.1"/>
    </source>
</evidence>
<dbReference type="RefSeq" id="WP_043530623.1">
    <property type="nucleotide sequence ID" value="NZ_JRTT01000063.1"/>
</dbReference>
<keyword evidence="2" id="KW-1133">Transmembrane helix</keyword>
<dbReference type="EMBL" id="JRTT01000063">
    <property type="protein sequence ID" value="KHD74006.1"/>
    <property type="molecule type" value="Genomic_DNA"/>
</dbReference>
<feature type="transmembrane region" description="Helical" evidence="2">
    <location>
        <begin position="119"/>
        <end position="140"/>
    </location>
</feature>
<dbReference type="Proteomes" id="UP000054537">
    <property type="component" value="Unassembled WGS sequence"/>
</dbReference>
<name>A0A0A6UEU6_ACTUT</name>
<sequence>MLLHAAGQPVRPVPLVVACAVLTTLLGTAAVVRERLAARRAPTPASLPAQRNGSGSPTDQPDGGPSATDRPDSGPSATGPSATDENPASGYGHPPTTDDPPSRYAESAAPEPGYVRTTVAVAVPVVLAVAVGTVAVRAYLTMPSPAEPGYLSVALNGWAADIDRPVTVPRSGLVVPVRVASAGLDDVTAALRLRVGGRVVTTKPLTVTAETVRSVGVYVPALPADGCLHAVDISIGATSTGFYARGAALTVPPAVPGRIAGAVPAGAAGSIARPRGAAVTVPPAVPGRIAGAVPAGAAGSIARPAPAAGVRRAAC</sequence>
<evidence type="ECO:0000313" key="4">
    <source>
        <dbReference type="Proteomes" id="UP000054537"/>
    </source>
</evidence>
<keyword evidence="2" id="KW-0472">Membrane</keyword>
<organism evidence="3 4">
    <name type="scientific">Actinoplanes utahensis</name>
    <dbReference type="NCBI Taxonomy" id="1869"/>
    <lineage>
        <taxon>Bacteria</taxon>
        <taxon>Bacillati</taxon>
        <taxon>Actinomycetota</taxon>
        <taxon>Actinomycetes</taxon>
        <taxon>Micromonosporales</taxon>
        <taxon>Micromonosporaceae</taxon>
        <taxon>Actinoplanes</taxon>
    </lineage>
</organism>
<protein>
    <submittedName>
        <fullName evidence="3">Uncharacterized protein</fullName>
    </submittedName>
</protein>
<keyword evidence="4" id="KW-1185">Reference proteome</keyword>
<feature type="region of interest" description="Disordered" evidence="1">
    <location>
        <begin position="40"/>
        <end position="109"/>
    </location>
</feature>
<accession>A0A0A6UEU6</accession>
<feature type="transmembrane region" description="Helical" evidence="2">
    <location>
        <begin position="12"/>
        <end position="32"/>
    </location>
</feature>
<keyword evidence="2" id="KW-0812">Transmembrane</keyword>
<dbReference type="AlphaFoldDB" id="A0A0A6UEU6"/>
<reference evidence="3 4" key="1">
    <citation type="submission" date="2014-10" db="EMBL/GenBank/DDBJ databases">
        <title>Draft genome sequence of Actinoplanes utahensis NRRL 12052.</title>
        <authorList>
            <person name="Velasco-Bucheli B."/>
            <person name="del Cerro C."/>
            <person name="Hormigo D."/>
            <person name="Garcia J.L."/>
            <person name="Acebal C."/>
            <person name="Arroyo M."/>
            <person name="de la Mata I."/>
        </authorList>
    </citation>
    <scope>NUCLEOTIDE SEQUENCE [LARGE SCALE GENOMIC DNA]</scope>
    <source>
        <strain evidence="3 4">NRRL 12052</strain>
    </source>
</reference>
<evidence type="ECO:0000256" key="1">
    <source>
        <dbReference type="SAM" id="MobiDB-lite"/>
    </source>
</evidence>
<dbReference type="STRING" id="1869.MB27_31345"/>